<keyword evidence="6" id="KW-1133">Transmembrane helix</keyword>
<dbReference type="Pfam" id="PF00015">
    <property type="entry name" value="MCPsignal"/>
    <property type="match status" value="1"/>
</dbReference>
<evidence type="ECO:0000256" key="1">
    <source>
        <dbReference type="ARBA" id="ARBA00004429"/>
    </source>
</evidence>
<dbReference type="PROSITE" id="PS50192">
    <property type="entry name" value="T_SNARE"/>
    <property type="match status" value="1"/>
</dbReference>
<organism evidence="10 11">
    <name type="scientific">Phaeospirillum tilakii</name>
    <dbReference type="NCBI Taxonomy" id="741673"/>
    <lineage>
        <taxon>Bacteria</taxon>
        <taxon>Pseudomonadati</taxon>
        <taxon>Pseudomonadota</taxon>
        <taxon>Alphaproteobacteria</taxon>
        <taxon>Rhodospirillales</taxon>
        <taxon>Rhodospirillaceae</taxon>
        <taxon>Phaeospirillum</taxon>
    </lineage>
</organism>
<comment type="subcellular location">
    <subcellularLocation>
        <location evidence="1">Cell inner membrane</location>
        <topology evidence="1">Multi-pass membrane protein</topology>
    </subcellularLocation>
</comment>
<accession>A0ABW5CEP1</accession>
<comment type="caution">
    <text evidence="10">The sequence shown here is derived from an EMBL/GenBank/DDBJ whole genome shotgun (WGS) entry which is preliminary data.</text>
</comment>
<sequence length="562" mass="58905">MDKLSIKLKILVLVGIFGLLTIAAALYADLSMRSIDAGYSELINHGERAAVASSRAGRVVQRYMGVAFSLAIETTDEGNARLTKEAEATQAEYFKFIERINQFVPSAVARTDAVAGAAKAAFAQCEPYLREAASTTDPQATLAAGKHLKTHCEPLMNAVVNQQRDLTDFFAAEVDKTAAELSRTTDHTILMTSLAVAGGLILSVALALWISNAKIVAPLTRLAGVMKRLADNDLTAEIAGRERGDEIGAMARAVEVFKDNAIERRRMAEREEAERAGRENRSRAIESLTGAFDRTVGTVLEAVAGASTELEATASTMASGAEQTNRQAGTVATAAEEASNAVQTVASAAEELSASIREISRQVSEASSIAGAASEEAGRTDQTVRGLADSAAKIGDVIKLINDIASQTNLLALNATIEAARAGEAGKGFAVVAGEVKSLANQTARATDEISTQINAVQSQTRNVVEAISLIVRRIDEISHISTSIASAVEEQSAATAEIASNIQQVSAGTSQITTNIGGVSDAASMTGAASQQVLSAARMLSGESEHLKQIVVRFLGDVRTA</sequence>
<keyword evidence="3 5" id="KW-0807">Transducer</keyword>
<dbReference type="PROSITE" id="PS50885">
    <property type="entry name" value="HAMP"/>
    <property type="match status" value="1"/>
</dbReference>
<keyword evidence="11" id="KW-1185">Reference proteome</keyword>
<evidence type="ECO:0000259" key="9">
    <source>
        <dbReference type="PROSITE" id="PS50885"/>
    </source>
</evidence>
<keyword evidence="6" id="KW-0472">Membrane</keyword>
<evidence type="ECO:0000256" key="5">
    <source>
        <dbReference type="PROSITE-ProRule" id="PRU00284"/>
    </source>
</evidence>
<dbReference type="InterPro" id="IPR003660">
    <property type="entry name" value="HAMP_dom"/>
</dbReference>
<gene>
    <name evidence="10" type="ORF">ACFSNB_15680</name>
</gene>
<dbReference type="Gene3D" id="1.10.287.950">
    <property type="entry name" value="Methyl-accepting chemotaxis protein"/>
    <property type="match status" value="1"/>
</dbReference>
<dbReference type="CDD" id="cd06225">
    <property type="entry name" value="HAMP"/>
    <property type="match status" value="1"/>
</dbReference>
<dbReference type="Pfam" id="PF00672">
    <property type="entry name" value="HAMP"/>
    <property type="match status" value="1"/>
</dbReference>
<dbReference type="PANTHER" id="PTHR32089:SF112">
    <property type="entry name" value="LYSOZYME-LIKE PROTEIN-RELATED"/>
    <property type="match status" value="1"/>
</dbReference>
<dbReference type="InterPro" id="IPR000727">
    <property type="entry name" value="T_SNARE_dom"/>
</dbReference>
<keyword evidence="2" id="KW-0997">Cell inner membrane</keyword>
<feature type="transmembrane region" description="Helical" evidence="6">
    <location>
        <begin position="6"/>
        <end position="28"/>
    </location>
</feature>
<dbReference type="PROSITE" id="PS50111">
    <property type="entry name" value="CHEMOTAXIS_TRANSDUC_2"/>
    <property type="match status" value="1"/>
</dbReference>
<dbReference type="RefSeq" id="WP_377318253.1">
    <property type="nucleotide sequence ID" value="NZ_JBHUIY010000040.1"/>
</dbReference>
<evidence type="ECO:0000256" key="6">
    <source>
        <dbReference type="SAM" id="Phobius"/>
    </source>
</evidence>
<evidence type="ECO:0000256" key="4">
    <source>
        <dbReference type="ARBA" id="ARBA00029447"/>
    </source>
</evidence>
<comment type="similarity">
    <text evidence="4">Belongs to the methyl-accepting chemotaxis (MCP) protein family.</text>
</comment>
<evidence type="ECO:0000259" key="7">
    <source>
        <dbReference type="PROSITE" id="PS50111"/>
    </source>
</evidence>
<dbReference type="SMART" id="SM00304">
    <property type="entry name" value="HAMP"/>
    <property type="match status" value="1"/>
</dbReference>
<feature type="transmembrane region" description="Helical" evidence="6">
    <location>
        <begin position="189"/>
        <end position="210"/>
    </location>
</feature>
<dbReference type="SUPFAM" id="SSF58104">
    <property type="entry name" value="Methyl-accepting chemotaxis protein (MCP) signaling domain"/>
    <property type="match status" value="1"/>
</dbReference>
<dbReference type="PRINTS" id="PR00260">
    <property type="entry name" value="CHEMTRNSDUCR"/>
</dbReference>
<feature type="domain" description="Methyl-accepting transducer" evidence="7">
    <location>
        <begin position="306"/>
        <end position="542"/>
    </location>
</feature>
<dbReference type="Proteomes" id="UP001597296">
    <property type="component" value="Unassembled WGS sequence"/>
</dbReference>
<reference evidence="11" key="1">
    <citation type="journal article" date="2019" name="Int. J. Syst. Evol. Microbiol.">
        <title>The Global Catalogue of Microorganisms (GCM) 10K type strain sequencing project: providing services to taxonomists for standard genome sequencing and annotation.</title>
        <authorList>
            <consortium name="The Broad Institute Genomics Platform"/>
            <consortium name="The Broad Institute Genome Sequencing Center for Infectious Disease"/>
            <person name="Wu L."/>
            <person name="Ma J."/>
        </authorList>
    </citation>
    <scope>NUCLEOTIDE SEQUENCE [LARGE SCALE GENOMIC DNA]</scope>
    <source>
        <strain evidence="11">KCTC 15012</strain>
    </source>
</reference>
<dbReference type="InterPro" id="IPR004090">
    <property type="entry name" value="Chemotax_Me-accpt_rcpt"/>
</dbReference>
<evidence type="ECO:0000259" key="8">
    <source>
        <dbReference type="PROSITE" id="PS50192"/>
    </source>
</evidence>
<feature type="domain" description="T-SNARE coiled-coil homology" evidence="8">
    <location>
        <begin position="458"/>
        <end position="520"/>
    </location>
</feature>
<keyword evidence="2" id="KW-1003">Cell membrane</keyword>
<evidence type="ECO:0000313" key="10">
    <source>
        <dbReference type="EMBL" id="MFD2235248.1"/>
    </source>
</evidence>
<name>A0ABW5CEP1_9PROT</name>
<proteinExistence type="inferred from homology"/>
<protein>
    <submittedName>
        <fullName evidence="10">Methyl-accepting chemotaxis protein</fullName>
    </submittedName>
</protein>
<evidence type="ECO:0000313" key="11">
    <source>
        <dbReference type="Proteomes" id="UP001597296"/>
    </source>
</evidence>
<feature type="domain" description="HAMP" evidence="9">
    <location>
        <begin position="213"/>
        <end position="266"/>
    </location>
</feature>
<dbReference type="InterPro" id="IPR004089">
    <property type="entry name" value="MCPsignal_dom"/>
</dbReference>
<dbReference type="PANTHER" id="PTHR32089">
    <property type="entry name" value="METHYL-ACCEPTING CHEMOTAXIS PROTEIN MCPB"/>
    <property type="match status" value="1"/>
</dbReference>
<dbReference type="SMART" id="SM00283">
    <property type="entry name" value="MA"/>
    <property type="match status" value="1"/>
</dbReference>
<keyword evidence="6" id="KW-0812">Transmembrane</keyword>
<evidence type="ECO:0000256" key="3">
    <source>
        <dbReference type="ARBA" id="ARBA00023224"/>
    </source>
</evidence>
<dbReference type="Gene3D" id="6.10.340.10">
    <property type="match status" value="1"/>
</dbReference>
<dbReference type="EMBL" id="JBHUIY010000040">
    <property type="protein sequence ID" value="MFD2235248.1"/>
    <property type="molecule type" value="Genomic_DNA"/>
</dbReference>
<evidence type="ECO:0000256" key="2">
    <source>
        <dbReference type="ARBA" id="ARBA00022519"/>
    </source>
</evidence>